<feature type="transmembrane region" description="Helical" evidence="2">
    <location>
        <begin position="98"/>
        <end position="117"/>
    </location>
</feature>
<dbReference type="OrthoDB" id="2294582at2"/>
<keyword evidence="2" id="KW-1133">Transmembrane helix</keyword>
<feature type="transmembrane region" description="Helical" evidence="2">
    <location>
        <begin position="6"/>
        <end position="25"/>
    </location>
</feature>
<evidence type="ECO:0000256" key="2">
    <source>
        <dbReference type="SAM" id="Phobius"/>
    </source>
</evidence>
<evidence type="ECO:0000259" key="3">
    <source>
        <dbReference type="Pfam" id="PF00892"/>
    </source>
</evidence>
<organism evidence="4 5">
    <name type="scientific">[Clostridium] aminophilum</name>
    <dbReference type="NCBI Taxonomy" id="1526"/>
    <lineage>
        <taxon>Bacteria</taxon>
        <taxon>Bacillati</taxon>
        <taxon>Bacillota</taxon>
        <taxon>Clostridia</taxon>
        <taxon>Lachnospirales</taxon>
        <taxon>Lachnospiraceae</taxon>
    </lineage>
</organism>
<dbReference type="InterPro" id="IPR000620">
    <property type="entry name" value="EamA_dom"/>
</dbReference>
<keyword evidence="5" id="KW-1185">Reference proteome</keyword>
<keyword evidence="2" id="KW-0472">Membrane</keyword>
<feature type="transmembrane region" description="Helical" evidence="2">
    <location>
        <begin position="123"/>
        <end position="141"/>
    </location>
</feature>
<sequence>MFQYVWPISLVILSNVVYQICAKSVPKELNPFAALTVTYFIGAMVSAVLFFAVGKNGSLIREYGKLNWAPFVLGLFIVGLETGWIYAYKAGWQVSSGFIVQSSVLSVVLLAVGYFLFHETITWNKIVGVVICLIGLGFINYR</sequence>
<evidence type="ECO:0000313" key="5">
    <source>
        <dbReference type="Proteomes" id="UP000199820"/>
    </source>
</evidence>
<dbReference type="Pfam" id="PF00892">
    <property type="entry name" value="EamA"/>
    <property type="match status" value="1"/>
</dbReference>
<comment type="similarity">
    <text evidence="1">Belongs to the EamA transporter family.</text>
</comment>
<name>A0A1I0BYP9_9FIRM</name>
<feature type="domain" description="EamA" evidence="3">
    <location>
        <begin position="10"/>
        <end position="140"/>
    </location>
</feature>
<dbReference type="AlphaFoldDB" id="A0A1I0BYP9"/>
<dbReference type="GO" id="GO:0016020">
    <property type="term" value="C:membrane"/>
    <property type="evidence" value="ECO:0007669"/>
    <property type="project" value="InterPro"/>
</dbReference>
<dbReference type="EMBL" id="FOIL01000005">
    <property type="protein sequence ID" value="SET12190.1"/>
    <property type="molecule type" value="Genomic_DNA"/>
</dbReference>
<keyword evidence="2" id="KW-0812">Transmembrane</keyword>
<protein>
    <submittedName>
        <fullName evidence="4">EamA-like transporter family protein</fullName>
    </submittedName>
</protein>
<reference evidence="4 5" key="1">
    <citation type="submission" date="2016-10" db="EMBL/GenBank/DDBJ databases">
        <authorList>
            <person name="de Groot N.N."/>
        </authorList>
    </citation>
    <scope>NUCLEOTIDE SEQUENCE [LARGE SCALE GENOMIC DNA]</scope>
    <source>
        <strain evidence="4 5">KH1P1</strain>
    </source>
</reference>
<feature type="transmembrane region" description="Helical" evidence="2">
    <location>
        <begin position="32"/>
        <end position="54"/>
    </location>
</feature>
<dbReference type="eggNOG" id="ENOG5032RY6">
    <property type="taxonomic scope" value="Bacteria"/>
</dbReference>
<evidence type="ECO:0000256" key="1">
    <source>
        <dbReference type="ARBA" id="ARBA00007362"/>
    </source>
</evidence>
<gene>
    <name evidence="4" type="ORF">SAMN04487771_100586</name>
</gene>
<dbReference type="RefSeq" id="WP_074648673.1">
    <property type="nucleotide sequence ID" value="NZ_FOIL01000005.1"/>
</dbReference>
<evidence type="ECO:0000313" key="4">
    <source>
        <dbReference type="EMBL" id="SET12190.1"/>
    </source>
</evidence>
<accession>A0A1I0BYP9</accession>
<proteinExistence type="inferred from homology"/>
<dbReference type="Proteomes" id="UP000199820">
    <property type="component" value="Unassembled WGS sequence"/>
</dbReference>
<feature type="transmembrane region" description="Helical" evidence="2">
    <location>
        <begin position="66"/>
        <end position="86"/>
    </location>
</feature>